<feature type="transmembrane region" description="Helical" evidence="1">
    <location>
        <begin position="218"/>
        <end position="236"/>
    </location>
</feature>
<keyword evidence="3" id="KW-1185">Reference proteome</keyword>
<proteinExistence type="predicted"/>
<keyword evidence="1" id="KW-0472">Membrane</keyword>
<dbReference type="AlphaFoldDB" id="A0A2S5A652"/>
<evidence type="ECO:0000256" key="1">
    <source>
        <dbReference type="SAM" id="Phobius"/>
    </source>
</evidence>
<keyword evidence="1" id="KW-1133">Transmembrane helix</keyword>
<evidence type="ECO:0000313" key="2">
    <source>
        <dbReference type="EMBL" id="POY37812.1"/>
    </source>
</evidence>
<evidence type="ECO:0000313" key="3">
    <source>
        <dbReference type="Proteomes" id="UP000236893"/>
    </source>
</evidence>
<feature type="transmembrane region" description="Helical" evidence="1">
    <location>
        <begin position="184"/>
        <end position="202"/>
    </location>
</feature>
<comment type="caution">
    <text evidence="2">The sequence shown here is derived from an EMBL/GenBank/DDBJ whole genome shotgun (WGS) entry which is preliminary data.</text>
</comment>
<dbReference type="RefSeq" id="WP_103787943.1">
    <property type="nucleotide sequence ID" value="NZ_PQVF01000003.1"/>
</dbReference>
<organism evidence="2 3">
    <name type="scientific">Solitalea longa</name>
    <dbReference type="NCBI Taxonomy" id="2079460"/>
    <lineage>
        <taxon>Bacteria</taxon>
        <taxon>Pseudomonadati</taxon>
        <taxon>Bacteroidota</taxon>
        <taxon>Sphingobacteriia</taxon>
        <taxon>Sphingobacteriales</taxon>
        <taxon>Sphingobacteriaceae</taxon>
        <taxon>Solitalea</taxon>
    </lineage>
</organism>
<dbReference type="Proteomes" id="UP000236893">
    <property type="component" value="Unassembled WGS sequence"/>
</dbReference>
<reference evidence="2 3" key="1">
    <citation type="submission" date="2018-01" db="EMBL/GenBank/DDBJ databases">
        <authorList>
            <person name="Gaut B.S."/>
            <person name="Morton B.R."/>
            <person name="Clegg M.T."/>
            <person name="Duvall M.R."/>
        </authorList>
    </citation>
    <scope>NUCLEOTIDE SEQUENCE [LARGE SCALE GENOMIC DNA]</scope>
    <source>
        <strain evidence="2 3">HR-AV</strain>
    </source>
</reference>
<feature type="transmembrane region" description="Helical" evidence="1">
    <location>
        <begin position="18"/>
        <end position="38"/>
    </location>
</feature>
<accession>A0A2S5A652</accession>
<dbReference type="EMBL" id="PQVF01000003">
    <property type="protein sequence ID" value="POY37812.1"/>
    <property type="molecule type" value="Genomic_DNA"/>
</dbReference>
<feature type="transmembrane region" description="Helical" evidence="1">
    <location>
        <begin position="50"/>
        <end position="67"/>
    </location>
</feature>
<protein>
    <submittedName>
        <fullName evidence="2">Uncharacterized protein</fullName>
    </submittedName>
</protein>
<keyword evidence="1" id="KW-0812">Transmembrane</keyword>
<name>A0A2S5A652_9SPHI</name>
<gene>
    <name evidence="2" type="ORF">C3K47_04575</name>
</gene>
<dbReference type="OrthoDB" id="1355414at2"/>
<sequence>MENFKIREGGFKEIRNALLIKAIPISLLAASAGLAISHFNSNGQPDDVNVLPYVIPMMLAAMAFGLYRGVNRQKVIFDSYKLSVDDLSIVREQHNTPTITIDNNELTEIIKKSDGGFVIKGNSAVNVIAVPAQINEIEKLEKLLAEKKPISTQSNESFLQKYNRILSLFTIGLMVIVYTDKDKIVVGICGTVLLMLLGYSFYETQRSKNIDNKTKKGMWWLILVTASIIGVMYFKLTT</sequence>